<keyword evidence="3" id="KW-1185">Reference proteome</keyword>
<accession>A0A8T1QVP1</accession>
<comment type="caution">
    <text evidence="2">The sequence shown here is derived from an EMBL/GenBank/DDBJ whole genome shotgun (WGS) entry which is preliminary data.</text>
</comment>
<dbReference type="Pfam" id="PF13966">
    <property type="entry name" value="zf-RVT"/>
    <property type="match status" value="1"/>
</dbReference>
<evidence type="ECO:0000313" key="3">
    <source>
        <dbReference type="Proteomes" id="UP000811609"/>
    </source>
</evidence>
<sequence length="396" mass="45783">MICKPVEEGGLGIHDLVDVQESLFMKFGWKLISGNSMWSEFFQKKYLRREHVYKAMQMKKGSQFWKGIMEIMPKIIQNSKWLIGNGNINFWMNRWIGSEPLQEVCPVIGRNDLLLADVVDERGPNIDVLRNLVLPDILHQICEAGVRTKDRPDVFVWEHSLDGQFTTKSAWKLYKKCGVPCEWKKWLWLDKIPKKMSFLCWRAKRGIVTTDDVIQNLSIPLASKCNCCIAPNIESLQHVLCEGSNAQMVWKYFANISQIRLPHIRNWKRMMSFWWQRANKQSQAGWIRGMLPIVITWCLWKARCSARMEGVPFQVKAIIRLVKIIMKDVSYNLKNFQVVKENERLVMEELNIPVASIKGKKVTYVKWELPTRGMVKLNVDGGARCNPGEAGGGGII</sequence>
<reference evidence="2" key="1">
    <citation type="submission" date="2020-12" db="EMBL/GenBank/DDBJ databases">
        <title>WGS assembly of Carya illinoinensis cv. Pawnee.</title>
        <authorList>
            <person name="Platts A."/>
            <person name="Shu S."/>
            <person name="Wright S."/>
            <person name="Barry K."/>
            <person name="Edger P."/>
            <person name="Pires J.C."/>
            <person name="Schmutz J."/>
        </authorList>
    </citation>
    <scope>NUCLEOTIDE SEQUENCE</scope>
    <source>
        <tissue evidence="2">Leaf</tissue>
    </source>
</reference>
<dbReference type="PANTHER" id="PTHR33116:SF80">
    <property type="entry name" value="REVERSE TRANSCRIPTASE ZINC-BINDING DOMAIN-CONTAINING PROTEIN"/>
    <property type="match status" value="1"/>
</dbReference>
<dbReference type="PANTHER" id="PTHR33116">
    <property type="entry name" value="REVERSE TRANSCRIPTASE ZINC-BINDING DOMAIN-CONTAINING PROTEIN-RELATED-RELATED"/>
    <property type="match status" value="1"/>
</dbReference>
<dbReference type="EMBL" id="CM031812">
    <property type="protein sequence ID" value="KAG6658021.1"/>
    <property type="molecule type" value="Genomic_DNA"/>
</dbReference>
<proteinExistence type="predicted"/>
<name>A0A8T1QVP1_CARIL</name>
<dbReference type="InterPro" id="IPR026960">
    <property type="entry name" value="RVT-Znf"/>
</dbReference>
<protein>
    <recommendedName>
        <fullName evidence="1">Reverse transcriptase zinc-binding domain-containing protein</fullName>
    </recommendedName>
</protein>
<evidence type="ECO:0000313" key="2">
    <source>
        <dbReference type="EMBL" id="KAG6658021.1"/>
    </source>
</evidence>
<organism evidence="2 3">
    <name type="scientific">Carya illinoinensis</name>
    <name type="common">Pecan</name>
    <dbReference type="NCBI Taxonomy" id="32201"/>
    <lineage>
        <taxon>Eukaryota</taxon>
        <taxon>Viridiplantae</taxon>
        <taxon>Streptophyta</taxon>
        <taxon>Embryophyta</taxon>
        <taxon>Tracheophyta</taxon>
        <taxon>Spermatophyta</taxon>
        <taxon>Magnoliopsida</taxon>
        <taxon>eudicotyledons</taxon>
        <taxon>Gunneridae</taxon>
        <taxon>Pentapetalae</taxon>
        <taxon>rosids</taxon>
        <taxon>fabids</taxon>
        <taxon>Fagales</taxon>
        <taxon>Juglandaceae</taxon>
        <taxon>Carya</taxon>
    </lineage>
</organism>
<dbReference type="Proteomes" id="UP000811609">
    <property type="component" value="Chromosome 4"/>
</dbReference>
<dbReference type="AlphaFoldDB" id="A0A8T1QVP1"/>
<feature type="domain" description="Reverse transcriptase zinc-binding" evidence="1">
    <location>
        <begin position="165"/>
        <end position="250"/>
    </location>
</feature>
<evidence type="ECO:0000259" key="1">
    <source>
        <dbReference type="Pfam" id="PF13966"/>
    </source>
</evidence>
<gene>
    <name evidence="2" type="ORF">CIPAW_04G130600</name>
</gene>